<evidence type="ECO:0000256" key="1">
    <source>
        <dbReference type="ARBA" id="ARBA00007169"/>
    </source>
</evidence>
<evidence type="ECO:0000259" key="4">
    <source>
        <dbReference type="SMART" id="SM00824"/>
    </source>
</evidence>
<keyword evidence="2" id="KW-0378">Hydrolase</keyword>
<dbReference type="Proteomes" id="UP000530928">
    <property type="component" value="Unassembled WGS sequence"/>
</dbReference>
<dbReference type="InterPro" id="IPR001031">
    <property type="entry name" value="Thioesterase"/>
</dbReference>
<evidence type="ECO:0000313" key="5">
    <source>
        <dbReference type="EMBL" id="MBA2890857.1"/>
    </source>
</evidence>
<evidence type="ECO:0000256" key="3">
    <source>
        <dbReference type="SAM" id="MobiDB-lite"/>
    </source>
</evidence>
<protein>
    <submittedName>
        <fullName evidence="5">Pyochelin biosynthetic protein PchC</fullName>
    </submittedName>
</protein>
<dbReference type="GO" id="GO:0008610">
    <property type="term" value="P:lipid biosynthetic process"/>
    <property type="evidence" value="ECO:0007669"/>
    <property type="project" value="TreeGrafter"/>
</dbReference>
<dbReference type="Pfam" id="PF00975">
    <property type="entry name" value="Thioesterase"/>
    <property type="match status" value="1"/>
</dbReference>
<evidence type="ECO:0000256" key="2">
    <source>
        <dbReference type="ARBA" id="ARBA00022801"/>
    </source>
</evidence>
<dbReference type="EMBL" id="JACDUR010000002">
    <property type="protein sequence ID" value="MBA2890857.1"/>
    <property type="molecule type" value="Genomic_DNA"/>
</dbReference>
<dbReference type="PANTHER" id="PTHR11487">
    <property type="entry name" value="THIOESTERASE"/>
    <property type="match status" value="1"/>
</dbReference>
<dbReference type="SMART" id="SM00824">
    <property type="entry name" value="PKS_TE"/>
    <property type="match status" value="1"/>
</dbReference>
<dbReference type="InterPro" id="IPR020802">
    <property type="entry name" value="TesA-like"/>
</dbReference>
<dbReference type="InterPro" id="IPR012223">
    <property type="entry name" value="TEII"/>
</dbReference>
<dbReference type="Gene3D" id="3.40.50.1820">
    <property type="entry name" value="alpha/beta hydrolase"/>
    <property type="match status" value="1"/>
</dbReference>
<comment type="caution">
    <text evidence="5">The sequence shown here is derived from an EMBL/GenBank/DDBJ whole genome shotgun (WGS) entry which is preliminary data.</text>
</comment>
<feature type="region of interest" description="Disordered" evidence="3">
    <location>
        <begin position="251"/>
        <end position="280"/>
    </location>
</feature>
<dbReference type="GO" id="GO:0016787">
    <property type="term" value="F:hydrolase activity"/>
    <property type="evidence" value="ECO:0007669"/>
    <property type="project" value="UniProtKB-KW"/>
</dbReference>
<gene>
    <name evidence="5" type="ORF">HNR30_002198</name>
</gene>
<evidence type="ECO:0000313" key="6">
    <source>
        <dbReference type="Proteomes" id="UP000530928"/>
    </source>
</evidence>
<name>A0A7W0HPK6_9ACTN</name>
<dbReference type="SUPFAM" id="SSF53474">
    <property type="entry name" value="alpha/beta-Hydrolases"/>
    <property type="match status" value="1"/>
</dbReference>
<feature type="domain" description="Thioesterase TesA-like" evidence="4">
    <location>
        <begin position="26"/>
        <end position="249"/>
    </location>
</feature>
<reference evidence="5 6" key="1">
    <citation type="submission" date="2020-07" db="EMBL/GenBank/DDBJ databases">
        <title>Genomic Encyclopedia of Type Strains, Phase IV (KMG-IV): sequencing the most valuable type-strain genomes for metagenomic binning, comparative biology and taxonomic classification.</title>
        <authorList>
            <person name="Goeker M."/>
        </authorList>
    </citation>
    <scope>NUCLEOTIDE SEQUENCE [LARGE SCALE GENOMIC DNA]</scope>
    <source>
        <strain evidence="5 6">DSM 45533</strain>
    </source>
</reference>
<sequence length="280" mass="29642">MNRVRTRGRGWTRALTPVECPADRLVCFPHSGGTAAAYRAWAAAMPPGTQLMAVQYPGLADRLTEAPAISIAAMAAAVAEELARLEPVPCALFGHSLGALVAYETAKILQDDGLPARWLFVSGAPAPWQPRGGLAHRAGDEELWSRLCELGGIAPEVAEDREFRDLLLPVLRCYIGLNETYRPSPGGEPLRCRVRGYYNTEDPLVDGAAFGAWAGVAMGGFSARSWPGGHFQVLADPSEVIADILATLAGRTAESPSGGPPDSSPGESVTGAKGVVARWR</sequence>
<dbReference type="PANTHER" id="PTHR11487:SF0">
    <property type="entry name" value="S-ACYL FATTY ACID SYNTHASE THIOESTERASE, MEDIUM CHAIN"/>
    <property type="match status" value="1"/>
</dbReference>
<comment type="similarity">
    <text evidence="1">Belongs to the thioesterase family.</text>
</comment>
<proteinExistence type="inferred from homology"/>
<dbReference type="RefSeq" id="WP_220133400.1">
    <property type="nucleotide sequence ID" value="NZ_JACDUR010000002.1"/>
</dbReference>
<organism evidence="5 6">
    <name type="scientific">Nonomuraea soli</name>
    <dbReference type="NCBI Taxonomy" id="1032476"/>
    <lineage>
        <taxon>Bacteria</taxon>
        <taxon>Bacillati</taxon>
        <taxon>Actinomycetota</taxon>
        <taxon>Actinomycetes</taxon>
        <taxon>Streptosporangiales</taxon>
        <taxon>Streptosporangiaceae</taxon>
        <taxon>Nonomuraea</taxon>
    </lineage>
</organism>
<accession>A0A7W0HPK6</accession>
<dbReference type="AlphaFoldDB" id="A0A7W0HPK6"/>
<dbReference type="InterPro" id="IPR029058">
    <property type="entry name" value="AB_hydrolase_fold"/>
</dbReference>
<keyword evidence="6" id="KW-1185">Reference proteome</keyword>